<dbReference type="InterPro" id="IPR036396">
    <property type="entry name" value="Cyt_P450_sf"/>
</dbReference>
<dbReference type="Proteomes" id="UP001165289">
    <property type="component" value="Unassembled WGS sequence"/>
</dbReference>
<dbReference type="PANTHER" id="PTHR24291:SF201">
    <property type="entry name" value="CYTOCHROME P450, FAMILY 4, SUBFAMILY B, POLYPEPTIDE 7"/>
    <property type="match status" value="1"/>
</dbReference>
<keyword evidence="4" id="KW-1133">Transmembrane helix</keyword>
<dbReference type="Gene3D" id="1.10.630.10">
    <property type="entry name" value="Cytochrome P450"/>
    <property type="match status" value="1"/>
</dbReference>
<accession>A0AAV7KN48</accession>
<comment type="similarity">
    <text evidence="1 3">Belongs to the cytochrome P450 family.</text>
</comment>
<dbReference type="InterPro" id="IPR002401">
    <property type="entry name" value="Cyt_P450_E_grp-I"/>
</dbReference>
<sequence length="507" mass="58341">MERIMWERFEVYLPSLSYILIPLILTIIVIKATSFFKRRSILNKIPGPKLHPLWGTLHIFGNDERRLTNLENYLKDHKDDKIIRTRMGPFIDILRVVDPELAGKVLSMGPDLTPKFPFTYSLVTSFLGFGLLVINYKKWFSRRRLLTPAFHLGIIESYMSTYNDTTDVLLNKWRSQVGSDTAIVDVFQDSTLYTLDVILQCACSYKSNCQLDVTSEVNEYISAIFDSGKLTIEQLSYWPYLLPLYFRLSPSGFKWRKVCNRIKQESLKVVQARRKAIVSGEKVVKIRPDFIDILLTSPDSSGNTLSDSDIMSEMNTFLFEGHDTTASGVAWALYMLGKHPDIQSQCREEIQSVLGGRERIEWDDLDSLKFTSMCIKESMRLFPPVPFISRIINEDLVVDDYIIPKGTPVSIPILLLHRHPKYWENPDKYDPTRFYSQKPGGSNFSYIPFSAGHRNCIGQKFALTEELIVVARIIHSFELESVPQDIKRLAQMILKPEDGLKVKLRSI</sequence>
<keyword evidence="3" id="KW-0503">Monooxygenase</keyword>
<dbReference type="Pfam" id="PF00067">
    <property type="entry name" value="p450"/>
    <property type="match status" value="1"/>
</dbReference>
<dbReference type="InterPro" id="IPR017972">
    <property type="entry name" value="Cyt_P450_CS"/>
</dbReference>
<evidence type="ECO:0000256" key="1">
    <source>
        <dbReference type="ARBA" id="ARBA00010617"/>
    </source>
</evidence>
<proteinExistence type="inferred from homology"/>
<evidence type="ECO:0000256" key="4">
    <source>
        <dbReference type="SAM" id="Phobius"/>
    </source>
</evidence>
<comment type="cofactor">
    <cofactor evidence="2">
        <name>heme</name>
        <dbReference type="ChEBI" id="CHEBI:30413"/>
    </cofactor>
</comment>
<evidence type="ECO:0000313" key="5">
    <source>
        <dbReference type="EMBL" id="KAI6662018.1"/>
    </source>
</evidence>
<keyword evidence="2 3" id="KW-0479">Metal-binding</keyword>
<keyword evidence="4" id="KW-0472">Membrane</keyword>
<comment type="caution">
    <text evidence="5">The sequence shown here is derived from an EMBL/GenBank/DDBJ whole genome shotgun (WGS) entry which is preliminary data.</text>
</comment>
<dbReference type="GO" id="GO:0016705">
    <property type="term" value="F:oxidoreductase activity, acting on paired donors, with incorporation or reduction of molecular oxygen"/>
    <property type="evidence" value="ECO:0007669"/>
    <property type="project" value="InterPro"/>
</dbReference>
<dbReference type="GO" id="GO:0020037">
    <property type="term" value="F:heme binding"/>
    <property type="evidence" value="ECO:0007669"/>
    <property type="project" value="InterPro"/>
</dbReference>
<name>A0AAV7KN48_9METZ</name>
<organism evidence="5 6">
    <name type="scientific">Oopsacas minuta</name>
    <dbReference type="NCBI Taxonomy" id="111878"/>
    <lineage>
        <taxon>Eukaryota</taxon>
        <taxon>Metazoa</taxon>
        <taxon>Porifera</taxon>
        <taxon>Hexactinellida</taxon>
        <taxon>Hexasterophora</taxon>
        <taxon>Lyssacinosida</taxon>
        <taxon>Leucopsacidae</taxon>
        <taxon>Oopsacas</taxon>
    </lineage>
</organism>
<reference evidence="5 6" key="1">
    <citation type="journal article" date="2023" name="BMC Biol.">
        <title>The compact genome of the sponge Oopsacas minuta (Hexactinellida) is lacking key metazoan core genes.</title>
        <authorList>
            <person name="Santini S."/>
            <person name="Schenkelaars Q."/>
            <person name="Jourda C."/>
            <person name="Duchesne M."/>
            <person name="Belahbib H."/>
            <person name="Rocher C."/>
            <person name="Selva M."/>
            <person name="Riesgo A."/>
            <person name="Vervoort M."/>
            <person name="Leys S.P."/>
            <person name="Kodjabachian L."/>
            <person name="Le Bivic A."/>
            <person name="Borchiellini C."/>
            <person name="Claverie J.M."/>
            <person name="Renard E."/>
        </authorList>
    </citation>
    <scope>NUCLEOTIDE SEQUENCE [LARGE SCALE GENOMIC DNA]</scope>
    <source>
        <strain evidence="5">SPO-2</strain>
    </source>
</reference>
<keyword evidence="2 3" id="KW-0349">Heme</keyword>
<feature type="transmembrane region" description="Helical" evidence="4">
    <location>
        <begin position="12"/>
        <end position="30"/>
    </location>
</feature>
<dbReference type="EMBL" id="JAKMXF010000001">
    <property type="protein sequence ID" value="KAI6662018.1"/>
    <property type="molecule type" value="Genomic_DNA"/>
</dbReference>
<keyword evidence="2 3" id="KW-0408">Iron</keyword>
<dbReference type="GO" id="GO:0004497">
    <property type="term" value="F:monooxygenase activity"/>
    <property type="evidence" value="ECO:0007669"/>
    <property type="project" value="UniProtKB-KW"/>
</dbReference>
<feature type="binding site" description="axial binding residue" evidence="2">
    <location>
        <position position="456"/>
    </location>
    <ligand>
        <name>heme</name>
        <dbReference type="ChEBI" id="CHEBI:30413"/>
    </ligand>
    <ligandPart>
        <name>Fe</name>
        <dbReference type="ChEBI" id="CHEBI:18248"/>
    </ligandPart>
</feature>
<evidence type="ECO:0000256" key="2">
    <source>
        <dbReference type="PIRSR" id="PIRSR602401-1"/>
    </source>
</evidence>
<dbReference type="PROSITE" id="PS00086">
    <property type="entry name" value="CYTOCHROME_P450"/>
    <property type="match status" value="1"/>
</dbReference>
<dbReference type="PRINTS" id="PR00385">
    <property type="entry name" value="P450"/>
</dbReference>
<gene>
    <name evidence="5" type="ORF">LOD99_9605</name>
</gene>
<protein>
    <submittedName>
        <fullName evidence="5">Cytochrome P450 4B1</fullName>
    </submittedName>
</protein>
<evidence type="ECO:0000313" key="6">
    <source>
        <dbReference type="Proteomes" id="UP001165289"/>
    </source>
</evidence>
<dbReference type="SUPFAM" id="SSF48264">
    <property type="entry name" value="Cytochrome P450"/>
    <property type="match status" value="1"/>
</dbReference>
<dbReference type="PANTHER" id="PTHR24291">
    <property type="entry name" value="CYTOCHROME P450 FAMILY 4"/>
    <property type="match status" value="1"/>
</dbReference>
<dbReference type="InterPro" id="IPR001128">
    <property type="entry name" value="Cyt_P450"/>
</dbReference>
<feature type="transmembrane region" description="Helical" evidence="4">
    <location>
        <begin position="118"/>
        <end position="136"/>
    </location>
</feature>
<evidence type="ECO:0000256" key="3">
    <source>
        <dbReference type="RuleBase" id="RU000461"/>
    </source>
</evidence>
<dbReference type="GO" id="GO:0005506">
    <property type="term" value="F:iron ion binding"/>
    <property type="evidence" value="ECO:0007669"/>
    <property type="project" value="InterPro"/>
</dbReference>
<dbReference type="InterPro" id="IPR050196">
    <property type="entry name" value="Cytochrome_P450_Monoox"/>
</dbReference>
<keyword evidence="4" id="KW-0812">Transmembrane</keyword>
<dbReference type="PRINTS" id="PR00463">
    <property type="entry name" value="EP450I"/>
</dbReference>
<dbReference type="AlphaFoldDB" id="A0AAV7KN48"/>
<keyword evidence="3" id="KW-0560">Oxidoreductase</keyword>
<keyword evidence="6" id="KW-1185">Reference proteome</keyword>